<dbReference type="GO" id="GO:0003824">
    <property type="term" value="F:catalytic activity"/>
    <property type="evidence" value="ECO:0007669"/>
    <property type="project" value="InterPro"/>
</dbReference>
<dbReference type="RefSeq" id="WP_229474156.1">
    <property type="nucleotide sequence ID" value="NZ_VLLB01000002.1"/>
</dbReference>
<dbReference type="Gene3D" id="2.40.33.20">
    <property type="entry name" value="PK beta-barrel domain-like"/>
    <property type="match status" value="1"/>
</dbReference>
<comment type="caution">
    <text evidence="3">The sequence shown here is derived from an EMBL/GenBank/DDBJ whole genome shotgun (WGS) entry which is preliminary data.</text>
</comment>
<dbReference type="GO" id="GO:0030170">
    <property type="term" value="F:pyridoxal phosphate binding"/>
    <property type="evidence" value="ECO:0007669"/>
    <property type="project" value="InterPro"/>
</dbReference>
<organism evidence="3 4">
    <name type="scientific">Pseudoduganella lurida</name>
    <dbReference type="NCBI Taxonomy" id="1036180"/>
    <lineage>
        <taxon>Bacteria</taxon>
        <taxon>Pseudomonadati</taxon>
        <taxon>Pseudomonadota</taxon>
        <taxon>Betaproteobacteria</taxon>
        <taxon>Burkholderiales</taxon>
        <taxon>Oxalobacteraceae</taxon>
        <taxon>Telluria group</taxon>
        <taxon>Pseudoduganella</taxon>
    </lineage>
</organism>
<feature type="domain" description="MOSC" evidence="2">
    <location>
        <begin position="41"/>
        <end position="169"/>
    </location>
</feature>
<evidence type="ECO:0000259" key="2">
    <source>
        <dbReference type="PROSITE" id="PS51340"/>
    </source>
</evidence>
<evidence type="ECO:0000313" key="4">
    <source>
        <dbReference type="Proteomes" id="UP000318431"/>
    </source>
</evidence>
<sequence>MTEESALRTATEPFPTTSPLPDPTAERTGAPIGTVRALALRTALARPPVPVDTACAAAGVGLAGDAHADALSPRQLLLAGTPAYGRFGLPPGALRENLLLDVDTAHLPSGTLLRVGAEAVLWLTFQCEACTYLDVRQPGIARRIGRDRGVLARVVQGGPIRVGDPVVVLPGKREKWSDDWRERVAAILARVPAGRVVEYRQLARLAGVQAVYCRTFPRLARTLGLDERAAPLKGRPDLPRWQGEALFDSANDG</sequence>
<protein>
    <recommendedName>
        <fullName evidence="2">MOSC domain-containing protein</fullName>
    </recommendedName>
</protein>
<dbReference type="SUPFAM" id="SSF50800">
    <property type="entry name" value="PK beta-barrel domain-like"/>
    <property type="match status" value="1"/>
</dbReference>
<dbReference type="InterPro" id="IPR052716">
    <property type="entry name" value="MOSC_domain"/>
</dbReference>
<evidence type="ECO:0000256" key="1">
    <source>
        <dbReference type="SAM" id="MobiDB-lite"/>
    </source>
</evidence>
<feature type="region of interest" description="Disordered" evidence="1">
    <location>
        <begin position="1"/>
        <end position="29"/>
    </location>
</feature>
<dbReference type="PANTHER" id="PTHR36930:SF1">
    <property type="entry name" value="MOSC DOMAIN-CONTAINING PROTEIN"/>
    <property type="match status" value="1"/>
</dbReference>
<evidence type="ECO:0000313" key="3">
    <source>
        <dbReference type="EMBL" id="TWI67636.1"/>
    </source>
</evidence>
<dbReference type="InterPro" id="IPR011037">
    <property type="entry name" value="Pyrv_Knase-like_insert_dom_sf"/>
</dbReference>
<dbReference type="PROSITE" id="PS51340">
    <property type="entry name" value="MOSC"/>
    <property type="match status" value="1"/>
</dbReference>
<proteinExistence type="predicted"/>
<dbReference type="EMBL" id="VLLB01000002">
    <property type="protein sequence ID" value="TWI67636.1"/>
    <property type="molecule type" value="Genomic_DNA"/>
</dbReference>
<reference evidence="3 4" key="1">
    <citation type="journal article" date="2015" name="Stand. Genomic Sci.">
        <title>Genomic Encyclopedia of Bacterial and Archaeal Type Strains, Phase III: the genomes of soil and plant-associated and newly described type strains.</title>
        <authorList>
            <person name="Whitman W.B."/>
            <person name="Woyke T."/>
            <person name="Klenk H.P."/>
            <person name="Zhou Y."/>
            <person name="Lilburn T.G."/>
            <person name="Beck B.J."/>
            <person name="De Vos P."/>
            <person name="Vandamme P."/>
            <person name="Eisen J.A."/>
            <person name="Garrity G."/>
            <person name="Hugenholtz P."/>
            <person name="Kyrpides N.C."/>
        </authorList>
    </citation>
    <scope>NUCLEOTIDE SEQUENCE [LARGE SCALE GENOMIC DNA]</scope>
    <source>
        <strain evidence="3 4">CGMCC 1.10822</strain>
    </source>
</reference>
<dbReference type="InterPro" id="IPR005302">
    <property type="entry name" value="MoCF_Sase_C"/>
</dbReference>
<dbReference type="Proteomes" id="UP000318431">
    <property type="component" value="Unassembled WGS sequence"/>
</dbReference>
<gene>
    <name evidence="3" type="ORF">IP91_01753</name>
</gene>
<dbReference type="GO" id="GO:0030151">
    <property type="term" value="F:molybdenum ion binding"/>
    <property type="evidence" value="ECO:0007669"/>
    <property type="project" value="InterPro"/>
</dbReference>
<dbReference type="PANTHER" id="PTHR36930">
    <property type="entry name" value="METAL-SULFUR CLUSTER BIOSYNTHESIS PROTEINS YUAD-RELATED"/>
    <property type="match status" value="1"/>
</dbReference>
<keyword evidence="4" id="KW-1185">Reference proteome</keyword>
<dbReference type="AlphaFoldDB" id="A0A562RGZ0"/>
<dbReference type="Pfam" id="PF03473">
    <property type="entry name" value="MOSC"/>
    <property type="match status" value="1"/>
</dbReference>
<accession>A0A562RGZ0</accession>
<name>A0A562RGZ0_9BURK</name>